<keyword evidence="3" id="KW-1185">Reference proteome</keyword>
<sequence length="95" mass="10687">MKKNFSILFVIFLTFYVLYVSAIPATRTKNLEGDDSSVFPSLTKEQGSLKLENGEEIMENMDERLERRIDLDIQDYGGTGANKDHDPKSPGNDGN</sequence>
<feature type="region of interest" description="Disordered" evidence="1">
    <location>
        <begin position="75"/>
        <end position="95"/>
    </location>
</feature>
<protein>
    <submittedName>
        <fullName evidence="4">Uncharacterized protein LOC101490115</fullName>
    </submittedName>
</protein>
<evidence type="ECO:0000313" key="4">
    <source>
        <dbReference type="RefSeq" id="XP_004489647.1"/>
    </source>
</evidence>
<reference evidence="4" key="2">
    <citation type="submission" date="2025-08" db="UniProtKB">
        <authorList>
            <consortium name="RefSeq"/>
        </authorList>
    </citation>
    <scope>IDENTIFICATION</scope>
    <source>
        <tissue evidence="4">Etiolated seedlings</tissue>
    </source>
</reference>
<dbReference type="PANTHER" id="PTHR33474:SF28">
    <property type="entry name" value="OS01G0815400 PROTEIN"/>
    <property type="match status" value="1"/>
</dbReference>
<dbReference type="Proteomes" id="UP000087171">
    <property type="component" value="Chromosome Ca2"/>
</dbReference>
<keyword evidence="2" id="KW-0732">Signal</keyword>
<organism evidence="3 4">
    <name type="scientific">Cicer arietinum</name>
    <name type="common">Chickpea</name>
    <name type="synonym">Garbanzo</name>
    <dbReference type="NCBI Taxonomy" id="3827"/>
    <lineage>
        <taxon>Eukaryota</taxon>
        <taxon>Viridiplantae</taxon>
        <taxon>Streptophyta</taxon>
        <taxon>Embryophyta</taxon>
        <taxon>Tracheophyta</taxon>
        <taxon>Spermatophyta</taxon>
        <taxon>Magnoliopsida</taxon>
        <taxon>eudicotyledons</taxon>
        <taxon>Gunneridae</taxon>
        <taxon>Pentapetalae</taxon>
        <taxon>rosids</taxon>
        <taxon>fabids</taxon>
        <taxon>Fabales</taxon>
        <taxon>Fabaceae</taxon>
        <taxon>Papilionoideae</taxon>
        <taxon>50 kb inversion clade</taxon>
        <taxon>NPAAA clade</taxon>
        <taxon>Hologalegina</taxon>
        <taxon>IRL clade</taxon>
        <taxon>Cicereae</taxon>
        <taxon>Cicer</taxon>
    </lineage>
</organism>
<accession>A0A1S2XHZ9</accession>
<dbReference type="KEGG" id="cam:101490115"/>
<dbReference type="OrthoDB" id="693939at2759"/>
<reference evidence="3" key="1">
    <citation type="journal article" date="2013" name="Nat. Biotechnol.">
        <title>Draft genome sequence of chickpea (Cicer arietinum) provides a resource for trait improvement.</title>
        <authorList>
            <person name="Varshney R.K."/>
            <person name="Song C."/>
            <person name="Saxena R.K."/>
            <person name="Azam S."/>
            <person name="Yu S."/>
            <person name="Sharpe A.G."/>
            <person name="Cannon S."/>
            <person name="Baek J."/>
            <person name="Rosen B.D."/>
            <person name="Tar'an B."/>
            <person name="Millan T."/>
            <person name="Zhang X."/>
            <person name="Ramsay L.D."/>
            <person name="Iwata A."/>
            <person name="Wang Y."/>
            <person name="Nelson W."/>
            <person name="Farmer A.D."/>
            <person name="Gaur P.M."/>
            <person name="Soderlund C."/>
            <person name="Penmetsa R.V."/>
            <person name="Xu C."/>
            <person name="Bharti A.K."/>
            <person name="He W."/>
            <person name="Winter P."/>
            <person name="Zhao S."/>
            <person name="Hane J.K."/>
            <person name="Carrasquilla-Garcia N."/>
            <person name="Condie J.A."/>
            <person name="Upadhyaya H.D."/>
            <person name="Luo M.C."/>
            <person name="Thudi M."/>
            <person name="Gowda C.L."/>
            <person name="Singh N.P."/>
            <person name="Lichtenzveig J."/>
            <person name="Gali K.K."/>
            <person name="Rubio J."/>
            <person name="Nadarajan N."/>
            <person name="Dolezel J."/>
            <person name="Bansal K.C."/>
            <person name="Xu X."/>
            <person name="Edwards D."/>
            <person name="Zhang G."/>
            <person name="Kahl G."/>
            <person name="Gil J."/>
            <person name="Singh K.B."/>
            <person name="Datta S.K."/>
            <person name="Jackson S.A."/>
            <person name="Wang J."/>
            <person name="Cook D.R."/>
        </authorList>
    </citation>
    <scope>NUCLEOTIDE SEQUENCE [LARGE SCALE GENOMIC DNA]</scope>
    <source>
        <strain evidence="3">cv. CDC Frontier</strain>
    </source>
</reference>
<evidence type="ECO:0000256" key="1">
    <source>
        <dbReference type="SAM" id="MobiDB-lite"/>
    </source>
</evidence>
<dbReference type="GeneID" id="101490115"/>
<dbReference type="PANTHER" id="PTHR33474">
    <property type="entry name" value="TRANSMEMBRANE PROTEIN"/>
    <property type="match status" value="1"/>
</dbReference>
<dbReference type="RefSeq" id="XP_004489647.1">
    <property type="nucleotide sequence ID" value="XM_004489590.2"/>
</dbReference>
<feature type="chain" id="PRO_5010215344" evidence="2">
    <location>
        <begin position="23"/>
        <end position="95"/>
    </location>
</feature>
<evidence type="ECO:0000256" key="2">
    <source>
        <dbReference type="SAM" id="SignalP"/>
    </source>
</evidence>
<feature type="signal peptide" evidence="2">
    <location>
        <begin position="1"/>
        <end position="22"/>
    </location>
</feature>
<dbReference type="PaxDb" id="3827-XP_004489647.1"/>
<gene>
    <name evidence="4" type="primary">LOC101490115</name>
</gene>
<evidence type="ECO:0000313" key="3">
    <source>
        <dbReference type="Proteomes" id="UP000087171"/>
    </source>
</evidence>
<name>A0A1S2XHZ9_CICAR</name>
<proteinExistence type="predicted"/>
<dbReference type="AlphaFoldDB" id="A0A1S2XHZ9"/>
<dbReference type="eggNOG" id="KOG0800">
    <property type="taxonomic scope" value="Eukaryota"/>
</dbReference>